<comment type="caution">
    <text evidence="7">The sequence shown here is derived from an EMBL/GenBank/DDBJ whole genome shotgun (WGS) entry which is preliminary data.</text>
</comment>
<dbReference type="Proteomes" id="UP000823877">
    <property type="component" value="Unassembled WGS sequence"/>
</dbReference>
<evidence type="ECO:0000256" key="5">
    <source>
        <dbReference type="ARBA" id="ARBA00022777"/>
    </source>
</evidence>
<dbReference type="SMART" id="SM00091">
    <property type="entry name" value="PAS"/>
    <property type="match status" value="2"/>
</dbReference>
<gene>
    <name evidence="7" type="ORF">IAA37_02535</name>
</gene>
<dbReference type="Gene3D" id="3.30.450.20">
    <property type="entry name" value="PAS domain"/>
    <property type="match status" value="1"/>
</dbReference>
<evidence type="ECO:0000256" key="2">
    <source>
        <dbReference type="ARBA" id="ARBA00012438"/>
    </source>
</evidence>
<dbReference type="PANTHER" id="PTHR43304">
    <property type="entry name" value="PHYTOCHROME-LIKE PROTEIN CPH1"/>
    <property type="match status" value="1"/>
</dbReference>
<reference evidence="7" key="1">
    <citation type="journal article" date="2021" name="PeerJ">
        <title>Extensive microbial diversity within the chicken gut microbiome revealed by metagenomics and culture.</title>
        <authorList>
            <person name="Gilroy R."/>
            <person name="Ravi A."/>
            <person name="Getino M."/>
            <person name="Pursley I."/>
            <person name="Horton D.L."/>
            <person name="Alikhan N.F."/>
            <person name="Baker D."/>
            <person name="Gharbi K."/>
            <person name="Hall N."/>
            <person name="Watson M."/>
            <person name="Adriaenssens E.M."/>
            <person name="Foster-Nyarko E."/>
            <person name="Jarju S."/>
            <person name="Secka A."/>
            <person name="Antonio M."/>
            <person name="Oren A."/>
            <person name="Chaudhuri R.R."/>
            <person name="La Ragione R."/>
            <person name="Hildebrand F."/>
            <person name="Pallen M.J."/>
        </authorList>
    </citation>
    <scope>NUCLEOTIDE SEQUENCE</scope>
    <source>
        <strain evidence="7">CHK188-16595</strain>
    </source>
</reference>
<dbReference type="NCBIfam" id="TIGR00229">
    <property type="entry name" value="sensory_box"/>
    <property type="match status" value="1"/>
</dbReference>
<dbReference type="InterPro" id="IPR052162">
    <property type="entry name" value="Sensor_kinase/Photoreceptor"/>
</dbReference>
<dbReference type="InterPro" id="IPR000014">
    <property type="entry name" value="PAS"/>
</dbReference>
<feature type="domain" description="PAS" evidence="6">
    <location>
        <begin position="132"/>
        <end position="208"/>
    </location>
</feature>
<evidence type="ECO:0000256" key="4">
    <source>
        <dbReference type="ARBA" id="ARBA00022679"/>
    </source>
</evidence>
<evidence type="ECO:0000256" key="1">
    <source>
        <dbReference type="ARBA" id="ARBA00000085"/>
    </source>
</evidence>
<dbReference type="AlphaFoldDB" id="A0A9D2S916"/>
<evidence type="ECO:0000313" key="8">
    <source>
        <dbReference type="Proteomes" id="UP000823877"/>
    </source>
</evidence>
<reference evidence="7" key="2">
    <citation type="submission" date="2021-04" db="EMBL/GenBank/DDBJ databases">
        <authorList>
            <person name="Gilroy R."/>
        </authorList>
    </citation>
    <scope>NUCLEOTIDE SEQUENCE</scope>
    <source>
        <strain evidence="7">CHK188-16595</strain>
    </source>
</reference>
<dbReference type="CDD" id="cd00130">
    <property type="entry name" value="PAS"/>
    <property type="match status" value="1"/>
</dbReference>
<dbReference type="SUPFAM" id="SSF55785">
    <property type="entry name" value="PYP-like sensor domain (PAS domain)"/>
    <property type="match status" value="2"/>
</dbReference>
<dbReference type="GO" id="GO:0004673">
    <property type="term" value="F:protein histidine kinase activity"/>
    <property type="evidence" value="ECO:0007669"/>
    <property type="project" value="UniProtKB-EC"/>
</dbReference>
<organism evidence="7 8">
    <name type="scientific">Candidatus Eubacterium faecale</name>
    <dbReference type="NCBI Taxonomy" id="2838568"/>
    <lineage>
        <taxon>Bacteria</taxon>
        <taxon>Bacillati</taxon>
        <taxon>Bacillota</taxon>
        <taxon>Clostridia</taxon>
        <taxon>Eubacteriales</taxon>
        <taxon>Eubacteriaceae</taxon>
        <taxon>Eubacterium</taxon>
    </lineage>
</organism>
<protein>
    <recommendedName>
        <fullName evidence="2">histidine kinase</fullName>
        <ecNumber evidence="2">2.7.13.3</ecNumber>
    </recommendedName>
</protein>
<accession>A0A9D2S916</accession>
<keyword evidence="3" id="KW-0597">Phosphoprotein</keyword>
<name>A0A9D2S916_9FIRM</name>
<evidence type="ECO:0000256" key="3">
    <source>
        <dbReference type="ARBA" id="ARBA00022553"/>
    </source>
</evidence>
<dbReference type="PROSITE" id="PS50112">
    <property type="entry name" value="PAS"/>
    <property type="match status" value="1"/>
</dbReference>
<dbReference type="Pfam" id="PF13426">
    <property type="entry name" value="PAS_9"/>
    <property type="match status" value="1"/>
</dbReference>
<keyword evidence="5" id="KW-0418">Kinase</keyword>
<dbReference type="InterPro" id="IPR013655">
    <property type="entry name" value="PAS_fold_3"/>
</dbReference>
<dbReference type="EMBL" id="DWXN01000005">
    <property type="protein sequence ID" value="HJB74534.1"/>
    <property type="molecule type" value="Genomic_DNA"/>
</dbReference>
<evidence type="ECO:0000313" key="7">
    <source>
        <dbReference type="EMBL" id="HJB74534.1"/>
    </source>
</evidence>
<comment type="catalytic activity">
    <reaction evidence="1">
        <text>ATP + protein L-histidine = ADP + protein N-phospho-L-histidine.</text>
        <dbReference type="EC" id="2.7.13.3"/>
    </reaction>
</comment>
<proteinExistence type="predicted"/>
<dbReference type="InterPro" id="IPR035965">
    <property type="entry name" value="PAS-like_dom_sf"/>
</dbReference>
<dbReference type="EC" id="2.7.13.3" evidence="2"/>
<evidence type="ECO:0000259" key="6">
    <source>
        <dbReference type="PROSITE" id="PS50112"/>
    </source>
</evidence>
<dbReference type="Pfam" id="PF08447">
    <property type="entry name" value="PAS_3"/>
    <property type="match status" value="1"/>
</dbReference>
<sequence>MERSNKAVTETNEDRAYEVEFLNCVVDKEDDFRIVDSDTHFSEFAGVHPSKIKEGKLFLQDIIIPADRQEIIEKICKKDSRFVYMDLDMINGSGEQVYVHCTAQNIEDSPLCRLVFADVSKSREKNRILKEKAKEINHLIDLVTGGVCLFKVTPNMHFETLYINEGGCRLFGTTKEACRKQTYRLDEIIHPEDKTLVYQAVGKAMATGDPIDLEYRICQHKDQYIWCKCNAAVHKTDEDGCPVFHAMFTDITRVKDAEARADRANDNLINLLENLNGAIFFTTPEKPFECDLISGDFVKLTGYSRAEFFERFDGDLSRLISGDKAALEKQLHDDILKAGKCEAQYTIKTRGSKLKRVRDIRKLITQQDDSMAAICELEEICET</sequence>
<dbReference type="PANTHER" id="PTHR43304:SF1">
    <property type="entry name" value="PAC DOMAIN-CONTAINING PROTEIN"/>
    <property type="match status" value="1"/>
</dbReference>
<keyword evidence="4" id="KW-0808">Transferase</keyword>